<organism evidence="1 2">
    <name type="scientific">Paracoccus yeei</name>
    <dbReference type="NCBI Taxonomy" id="147645"/>
    <lineage>
        <taxon>Bacteria</taxon>
        <taxon>Pseudomonadati</taxon>
        <taxon>Pseudomonadota</taxon>
        <taxon>Alphaproteobacteria</taxon>
        <taxon>Rhodobacterales</taxon>
        <taxon>Paracoccaceae</taxon>
        <taxon>Paracoccus</taxon>
    </lineage>
</organism>
<dbReference type="AlphaFoldDB" id="A0A386UPD1"/>
<proteinExistence type="predicted"/>
<sequence length="63" mass="7117">MSDAISVNRKRRGRPKVGATLVGVRIEPDLLAWLDAERAKLDPVPSRPEMVRQILAEKQRGRI</sequence>
<dbReference type="EMBL" id="CP031078">
    <property type="protein sequence ID" value="AYF02623.1"/>
    <property type="molecule type" value="Genomic_DNA"/>
</dbReference>
<accession>A0A386UPD1</accession>
<reference evidence="2" key="1">
    <citation type="submission" date="2018-07" db="EMBL/GenBank/DDBJ databases">
        <title>Genome Structure of the Opportunistic Pathogen Paracoccus yeei (Alphaproteobacteria) and Identification of Putative Virulence Factors.</title>
        <authorList>
            <person name="Lasek R."/>
            <person name="Szuplewska M."/>
            <person name="Mitura M."/>
            <person name="Decewicz P."/>
            <person name="Chmielowska C."/>
            <person name="Pawlot A."/>
            <person name="Sentkowska D."/>
            <person name="Czarnecki J."/>
            <person name="Bartosik D."/>
        </authorList>
    </citation>
    <scope>NUCLEOTIDE SEQUENCE [LARGE SCALE GENOMIC DNA]</scope>
    <source>
        <strain evidence="2">CCUG 32053</strain>
    </source>
</reference>
<protein>
    <recommendedName>
        <fullName evidence="3">Ribbon-helix-helix protein CopG domain-containing protein</fullName>
    </recommendedName>
</protein>
<evidence type="ECO:0000313" key="2">
    <source>
        <dbReference type="Proteomes" id="UP000272010"/>
    </source>
</evidence>
<evidence type="ECO:0000313" key="1">
    <source>
        <dbReference type="EMBL" id="AYF02623.1"/>
    </source>
</evidence>
<evidence type="ECO:0008006" key="3">
    <source>
        <dbReference type="Google" id="ProtNLM"/>
    </source>
</evidence>
<name>A0A386UPD1_9RHOB</name>
<dbReference type="Proteomes" id="UP000272010">
    <property type="component" value="Chromosome"/>
</dbReference>
<gene>
    <name evidence="1" type="ORF">PY32053_03038</name>
</gene>